<evidence type="ECO:0000256" key="1">
    <source>
        <dbReference type="ARBA" id="ARBA00023015"/>
    </source>
</evidence>
<organism evidence="6 7">
    <name type="scientific">Amycolatopsis pigmentata</name>
    <dbReference type="NCBI Taxonomy" id="450801"/>
    <lineage>
        <taxon>Bacteria</taxon>
        <taxon>Bacillati</taxon>
        <taxon>Actinomycetota</taxon>
        <taxon>Actinomycetes</taxon>
        <taxon>Pseudonocardiales</taxon>
        <taxon>Pseudonocardiaceae</taxon>
        <taxon>Amycolatopsis</taxon>
    </lineage>
</organism>
<evidence type="ECO:0000313" key="6">
    <source>
        <dbReference type="EMBL" id="MFD2418949.1"/>
    </source>
</evidence>
<feature type="transmembrane region" description="Helical" evidence="4">
    <location>
        <begin position="79"/>
        <end position="99"/>
    </location>
</feature>
<feature type="domain" description="Putative zinc-finger" evidence="5">
    <location>
        <begin position="1"/>
        <end position="28"/>
    </location>
</feature>
<evidence type="ECO:0000256" key="2">
    <source>
        <dbReference type="ARBA" id="ARBA00023163"/>
    </source>
</evidence>
<reference evidence="7" key="1">
    <citation type="journal article" date="2019" name="Int. J. Syst. Evol. Microbiol.">
        <title>The Global Catalogue of Microorganisms (GCM) 10K type strain sequencing project: providing services to taxonomists for standard genome sequencing and annotation.</title>
        <authorList>
            <consortium name="The Broad Institute Genomics Platform"/>
            <consortium name="The Broad Institute Genome Sequencing Center for Infectious Disease"/>
            <person name="Wu L."/>
            <person name="Ma J."/>
        </authorList>
    </citation>
    <scope>NUCLEOTIDE SEQUENCE [LARGE SCALE GENOMIC DNA]</scope>
    <source>
        <strain evidence="7">CGMCC 4.7645</strain>
    </source>
</reference>
<evidence type="ECO:0000313" key="7">
    <source>
        <dbReference type="Proteomes" id="UP001597417"/>
    </source>
</evidence>
<accession>A0ABW5FXL6</accession>
<feature type="region of interest" description="Disordered" evidence="3">
    <location>
        <begin position="105"/>
        <end position="136"/>
    </location>
</feature>
<keyword evidence="2" id="KW-0804">Transcription</keyword>
<keyword evidence="7" id="KW-1185">Reference proteome</keyword>
<gene>
    <name evidence="6" type="ORF">ACFSXZ_21700</name>
</gene>
<dbReference type="InterPro" id="IPR027383">
    <property type="entry name" value="Znf_put"/>
</dbReference>
<keyword evidence="1" id="KW-0805">Transcription regulation</keyword>
<keyword evidence="4" id="KW-0812">Transmembrane</keyword>
<name>A0ABW5FXL6_9PSEU</name>
<sequence>MAAYVLGVLDEGENSAFEAHLLECPHCQFDLLEFYDLPEILDEIRQHWPAPPMPVPRELGRLLDQVALRRRRRRLLTRVAGVAAALLIAAGPPITLALLPSPTVEGSASPQAAAPTGQVWGSGGTTNSVSPASGTAGKGVQATVVVHATTWGSDITLDLAGVPGPKQCQLFAISWTGEAQVVSTWMTPEDSGRPLRVSGGTAFAPDQIQKFEVRGDDGAVVTTIAH</sequence>
<proteinExistence type="predicted"/>
<evidence type="ECO:0000259" key="5">
    <source>
        <dbReference type="Pfam" id="PF13490"/>
    </source>
</evidence>
<dbReference type="Pfam" id="PF13490">
    <property type="entry name" value="zf-HC2"/>
    <property type="match status" value="1"/>
</dbReference>
<protein>
    <submittedName>
        <fullName evidence="6">Anti-sigma factor family protein</fullName>
    </submittedName>
</protein>
<evidence type="ECO:0000256" key="3">
    <source>
        <dbReference type="SAM" id="MobiDB-lite"/>
    </source>
</evidence>
<keyword evidence="4" id="KW-0472">Membrane</keyword>
<dbReference type="EMBL" id="JBHUKR010000009">
    <property type="protein sequence ID" value="MFD2418949.1"/>
    <property type="molecule type" value="Genomic_DNA"/>
</dbReference>
<dbReference type="Proteomes" id="UP001597417">
    <property type="component" value="Unassembled WGS sequence"/>
</dbReference>
<evidence type="ECO:0000256" key="4">
    <source>
        <dbReference type="SAM" id="Phobius"/>
    </source>
</evidence>
<comment type="caution">
    <text evidence="6">The sequence shown here is derived from an EMBL/GenBank/DDBJ whole genome shotgun (WGS) entry which is preliminary data.</text>
</comment>
<dbReference type="Gene3D" id="1.10.10.1320">
    <property type="entry name" value="Anti-sigma factor, zinc-finger domain"/>
    <property type="match status" value="1"/>
</dbReference>
<dbReference type="InterPro" id="IPR041916">
    <property type="entry name" value="Anti_sigma_zinc_sf"/>
</dbReference>
<keyword evidence="4" id="KW-1133">Transmembrane helix</keyword>